<sequence length="99" mass="11518">MKQSEALLSIVNLINQFRVHQELDGSIEEPTSADNNMINKLITLLNYHADIINGLSPELLNTTSDDLYRWMLNSLILPQSLITLWLHSKHHYQTLRYFP</sequence>
<organism evidence="1 2">
    <name type="scientific">Bartonella grahamii</name>
    <dbReference type="NCBI Taxonomy" id="33045"/>
    <lineage>
        <taxon>Bacteria</taxon>
        <taxon>Pseudomonadati</taxon>
        <taxon>Pseudomonadota</taxon>
        <taxon>Alphaproteobacteria</taxon>
        <taxon>Hyphomicrobiales</taxon>
        <taxon>Bartonellaceae</taxon>
        <taxon>Bartonella</taxon>
    </lineage>
</organism>
<accession>A0A336N9H4</accession>
<dbReference type="EMBL" id="UFTD01000001">
    <property type="protein sequence ID" value="SSZ38948.1"/>
    <property type="molecule type" value="Genomic_DNA"/>
</dbReference>
<proteinExistence type="predicted"/>
<evidence type="ECO:0000313" key="1">
    <source>
        <dbReference type="EMBL" id="SSZ38948.1"/>
    </source>
</evidence>
<dbReference type="AlphaFoldDB" id="A0A336N9H4"/>
<evidence type="ECO:0000313" key="2">
    <source>
        <dbReference type="Proteomes" id="UP000253846"/>
    </source>
</evidence>
<dbReference type="Proteomes" id="UP000253846">
    <property type="component" value="Unassembled WGS sequence"/>
</dbReference>
<dbReference type="RefSeq" id="WP_244395796.1">
    <property type="nucleotide sequence ID" value="NZ_CACVBG010000006.1"/>
</dbReference>
<reference evidence="1 2" key="1">
    <citation type="submission" date="2018-06" db="EMBL/GenBank/DDBJ databases">
        <authorList>
            <consortium name="Pathogen Informatics"/>
            <person name="Doyle S."/>
        </authorList>
    </citation>
    <scope>NUCLEOTIDE SEQUENCE [LARGE SCALE GENOMIC DNA]</scope>
    <source>
        <strain evidence="1 2">NCTC12860</strain>
    </source>
</reference>
<name>A0A336N9H4_BARGR</name>
<gene>
    <name evidence="1" type="ORF">NCTC12860_00135</name>
</gene>
<protein>
    <submittedName>
        <fullName evidence="1">Uncharacterized protein</fullName>
    </submittedName>
</protein>